<dbReference type="Proteomes" id="UP001500729">
    <property type="component" value="Unassembled WGS sequence"/>
</dbReference>
<dbReference type="PANTHER" id="PTHR18866:SF33">
    <property type="entry name" value="METHYLCROTONOYL-COA CARBOXYLASE SUBUNIT ALPHA, MITOCHONDRIAL-RELATED"/>
    <property type="match status" value="1"/>
</dbReference>
<protein>
    <recommendedName>
        <fullName evidence="1">biotin carboxylase</fullName>
        <ecNumber evidence="1">6.3.4.14</ecNumber>
    </recommendedName>
</protein>
<name>A0ABP3M328_SACER</name>
<evidence type="ECO:0000256" key="2">
    <source>
        <dbReference type="ARBA" id="ARBA00023267"/>
    </source>
</evidence>
<feature type="domain" description="Carbamoyl phosphate synthase ATP-binding" evidence="4">
    <location>
        <begin position="17"/>
        <end position="55"/>
    </location>
</feature>
<organism evidence="5 6">
    <name type="scientific">Saccharopolyspora erythraea</name>
    <name type="common">Streptomyces erythraeus</name>
    <dbReference type="NCBI Taxonomy" id="1836"/>
    <lineage>
        <taxon>Bacteria</taxon>
        <taxon>Bacillati</taxon>
        <taxon>Actinomycetota</taxon>
        <taxon>Actinomycetes</taxon>
        <taxon>Pseudonocardiales</taxon>
        <taxon>Pseudonocardiaceae</taxon>
        <taxon>Saccharopolyspora</taxon>
    </lineage>
</organism>
<evidence type="ECO:0000313" key="5">
    <source>
        <dbReference type="EMBL" id="GAA0510173.1"/>
    </source>
</evidence>
<proteinExistence type="predicted"/>
<keyword evidence="2" id="KW-0092">Biotin</keyword>
<dbReference type="PANTHER" id="PTHR18866">
    <property type="entry name" value="CARBOXYLASE:PYRUVATE/ACETYL-COA/PROPIONYL-COA CARBOXYLASE"/>
    <property type="match status" value="1"/>
</dbReference>
<dbReference type="Gene3D" id="3.30.470.20">
    <property type="entry name" value="ATP-grasp fold, B domain"/>
    <property type="match status" value="1"/>
</dbReference>
<dbReference type="EMBL" id="BAAAGS010000003">
    <property type="protein sequence ID" value="GAA0510173.1"/>
    <property type="molecule type" value="Genomic_DNA"/>
</dbReference>
<dbReference type="Pfam" id="PF02786">
    <property type="entry name" value="CPSase_L_D2"/>
    <property type="match status" value="1"/>
</dbReference>
<dbReference type="InterPro" id="IPR005479">
    <property type="entry name" value="CPAse_ATP-bd"/>
</dbReference>
<dbReference type="RefSeq" id="WP_009942712.1">
    <property type="nucleotide sequence ID" value="NZ_BAAAGS010000003.1"/>
</dbReference>
<sequence length="111" mass="11963">MQNTASRSRTDKTGSDDEYGAAVHLGERDCSVQRRHQKLIEKAPSPYVDSALREAGANIHAAAVSQTSGGSDAIMLLRVDRPVHEQALEPIGKAVDARIVRTVSFADHNGK</sequence>
<dbReference type="InterPro" id="IPR045865">
    <property type="entry name" value="ACT-like_dom_sf"/>
</dbReference>
<dbReference type="SUPFAM" id="SSF56059">
    <property type="entry name" value="Glutathione synthetase ATP-binding domain-like"/>
    <property type="match status" value="1"/>
</dbReference>
<accession>A0ABP3M328</accession>
<evidence type="ECO:0000259" key="4">
    <source>
        <dbReference type="Pfam" id="PF02786"/>
    </source>
</evidence>
<evidence type="ECO:0000313" key="6">
    <source>
        <dbReference type="Proteomes" id="UP001500729"/>
    </source>
</evidence>
<dbReference type="EC" id="6.3.4.14" evidence="1"/>
<keyword evidence="6" id="KW-1185">Reference proteome</keyword>
<evidence type="ECO:0000256" key="3">
    <source>
        <dbReference type="SAM" id="MobiDB-lite"/>
    </source>
</evidence>
<feature type="region of interest" description="Disordered" evidence="3">
    <location>
        <begin position="1"/>
        <end position="28"/>
    </location>
</feature>
<dbReference type="SUPFAM" id="SSF55021">
    <property type="entry name" value="ACT-like"/>
    <property type="match status" value="1"/>
</dbReference>
<evidence type="ECO:0000256" key="1">
    <source>
        <dbReference type="ARBA" id="ARBA00013263"/>
    </source>
</evidence>
<comment type="caution">
    <text evidence="5">The sequence shown here is derived from an EMBL/GenBank/DDBJ whole genome shotgun (WGS) entry which is preliminary data.</text>
</comment>
<reference evidence="6" key="1">
    <citation type="journal article" date="2019" name="Int. J. Syst. Evol. Microbiol.">
        <title>The Global Catalogue of Microorganisms (GCM) 10K type strain sequencing project: providing services to taxonomists for standard genome sequencing and annotation.</title>
        <authorList>
            <consortium name="The Broad Institute Genomics Platform"/>
            <consortium name="The Broad Institute Genome Sequencing Center for Infectious Disease"/>
            <person name="Wu L."/>
            <person name="Ma J."/>
        </authorList>
    </citation>
    <scope>NUCLEOTIDE SEQUENCE [LARGE SCALE GENOMIC DNA]</scope>
    <source>
        <strain evidence="6">JCM 10303</strain>
    </source>
</reference>
<gene>
    <name evidence="5" type="ORF">GCM10009533_06240</name>
</gene>
<dbReference type="InterPro" id="IPR050856">
    <property type="entry name" value="Biotin_carboxylase_complex"/>
</dbReference>